<feature type="domain" description="Histone acetyl transferase HAT1 N-terminal" evidence="9">
    <location>
        <begin position="32"/>
        <end position="190"/>
    </location>
</feature>
<name>A0A915BXX6_PARUN</name>
<evidence type="ECO:0000256" key="5">
    <source>
        <dbReference type="ARBA" id="ARBA00022679"/>
    </source>
</evidence>
<dbReference type="EC" id="2.3.1.48" evidence="3"/>
<evidence type="ECO:0000256" key="1">
    <source>
        <dbReference type="ARBA" id="ARBA00004123"/>
    </source>
</evidence>
<evidence type="ECO:0000256" key="2">
    <source>
        <dbReference type="ARBA" id="ARBA00010543"/>
    </source>
</evidence>
<dbReference type="Gene3D" id="3.40.630.30">
    <property type="match status" value="1"/>
</dbReference>
<comment type="subcellular location">
    <subcellularLocation>
        <location evidence="1">Nucleus</location>
    </subcellularLocation>
</comment>
<evidence type="ECO:0000313" key="12">
    <source>
        <dbReference type="WBParaSite" id="PgR069_g007_t03"/>
    </source>
</evidence>
<dbReference type="PANTHER" id="PTHR12046">
    <property type="entry name" value="HISTONE ACETYLTRANSFERASE TYPE B CATALYTIC SUBUNIT"/>
    <property type="match status" value="1"/>
</dbReference>
<dbReference type="GO" id="GO:0005634">
    <property type="term" value="C:nucleus"/>
    <property type="evidence" value="ECO:0007669"/>
    <property type="project" value="UniProtKB-SubCell"/>
</dbReference>
<keyword evidence="11" id="KW-1185">Reference proteome</keyword>
<dbReference type="Gene3D" id="1.10.10.390">
    <property type="match status" value="1"/>
</dbReference>
<evidence type="ECO:0000256" key="3">
    <source>
        <dbReference type="ARBA" id="ARBA00013184"/>
    </source>
</evidence>
<evidence type="ECO:0000259" key="9">
    <source>
        <dbReference type="Pfam" id="PF10394"/>
    </source>
</evidence>
<organism evidence="11 12">
    <name type="scientific">Parascaris univalens</name>
    <name type="common">Nematode worm</name>
    <dbReference type="NCBI Taxonomy" id="6257"/>
    <lineage>
        <taxon>Eukaryota</taxon>
        <taxon>Metazoa</taxon>
        <taxon>Ecdysozoa</taxon>
        <taxon>Nematoda</taxon>
        <taxon>Chromadorea</taxon>
        <taxon>Rhabditida</taxon>
        <taxon>Spirurina</taxon>
        <taxon>Ascaridomorpha</taxon>
        <taxon>Ascaridoidea</taxon>
        <taxon>Ascarididae</taxon>
        <taxon>Parascaris</taxon>
    </lineage>
</organism>
<dbReference type="Proteomes" id="UP000887569">
    <property type="component" value="Unplaced"/>
</dbReference>
<keyword evidence="7" id="KW-0012">Acyltransferase</keyword>
<reference evidence="12" key="1">
    <citation type="submission" date="2022-11" db="UniProtKB">
        <authorList>
            <consortium name="WormBaseParasite"/>
        </authorList>
    </citation>
    <scope>IDENTIFICATION</scope>
</reference>
<evidence type="ECO:0000259" key="10">
    <source>
        <dbReference type="Pfam" id="PF21183"/>
    </source>
</evidence>
<dbReference type="Gene3D" id="3.90.360.10">
    <property type="entry name" value="Histone acetyl transferase 1 (HAT1), N-terminal domain"/>
    <property type="match status" value="1"/>
</dbReference>
<accession>A0A915BXX6</accession>
<dbReference type="InterPro" id="IPR016181">
    <property type="entry name" value="Acyl_CoA_acyltransferase"/>
</dbReference>
<proteinExistence type="inferred from homology"/>
<dbReference type="WBParaSite" id="PgR069_g007_t03">
    <property type="protein sequence ID" value="PgR069_g007_t03"/>
    <property type="gene ID" value="PgR069_g007"/>
</dbReference>
<keyword evidence="6" id="KW-0539">Nucleus</keyword>
<dbReference type="InterPro" id="IPR019467">
    <property type="entry name" value="Hat1_N"/>
</dbReference>
<evidence type="ECO:0000256" key="4">
    <source>
        <dbReference type="ARBA" id="ARBA00021268"/>
    </source>
</evidence>
<evidence type="ECO:0000256" key="6">
    <source>
        <dbReference type="ARBA" id="ARBA00023242"/>
    </source>
</evidence>
<dbReference type="InterPro" id="IPR037113">
    <property type="entry name" value="Hat1_N_sf"/>
</dbReference>
<comment type="similarity">
    <text evidence="2">Belongs to the HAT1 family.</text>
</comment>
<keyword evidence="5" id="KW-0808">Transferase</keyword>
<evidence type="ECO:0000313" key="11">
    <source>
        <dbReference type="Proteomes" id="UP000887569"/>
    </source>
</evidence>
<protein>
    <recommendedName>
        <fullName evidence="4">Histone acetyltransferase type B catalytic subunit</fullName>
        <ecNumber evidence="3">2.3.1.48</ecNumber>
    </recommendedName>
</protein>
<dbReference type="GO" id="GO:0031509">
    <property type="term" value="P:subtelomeric heterochromatin formation"/>
    <property type="evidence" value="ECO:0007669"/>
    <property type="project" value="InterPro"/>
</dbReference>
<sequence>NHVYRTSFGITMVVTMDETSHSVLSADNEEFVVEGQAAVQLKFVHSEAEMSSAKGYHPEFVHQHFGDKETIFGYKNLEITLYYTDASMYIYPEIKYDKEISSVSKELKADDIIKLLKDQLPSSQIDMMVSTMDNFRRLLKEQDSFKPFGELLSKFDHDGREMRVMKVTEGSPQFDAYLSRVQTIALWYIDAAQYTDNDDPRWIHYLVYEATKRTDGEGVRYALAGYASVVNFYCYPEMLRPRIAHILLLPQYRRAGNGAKFLQAIYNDLVPCRNVKDITAEDPGESFIHLRDFVDCCNCIKLPEFSFANLSKGFTTEVKDAALTKLKINPRQARRVYEILRLMSTNTADEKEMRAYRIDVKRRLEAPLKKSDRDWRKLRRALDEKEMASVAASQMNIDKKMNLLQQMFDEEIADYKITIDRLKLFSGLF</sequence>
<dbReference type="GO" id="GO:0000781">
    <property type="term" value="C:chromosome, telomeric region"/>
    <property type="evidence" value="ECO:0007669"/>
    <property type="project" value="GOC"/>
</dbReference>
<dbReference type="GO" id="GO:0004402">
    <property type="term" value="F:histone acetyltransferase activity"/>
    <property type="evidence" value="ECO:0007669"/>
    <property type="project" value="InterPro"/>
</dbReference>
<dbReference type="InterPro" id="IPR017380">
    <property type="entry name" value="Hist_AcTrfase_B-typ_cat-su"/>
</dbReference>
<dbReference type="InterPro" id="IPR048776">
    <property type="entry name" value="HAT1_C"/>
</dbReference>
<comment type="catalytic activity">
    <reaction evidence="8">
        <text>L-lysyl-[protein] + acetyl-CoA = N(6)-acetyl-L-lysyl-[protein] + CoA + H(+)</text>
        <dbReference type="Rhea" id="RHEA:45948"/>
        <dbReference type="Rhea" id="RHEA-COMP:9752"/>
        <dbReference type="Rhea" id="RHEA-COMP:10731"/>
        <dbReference type="ChEBI" id="CHEBI:15378"/>
        <dbReference type="ChEBI" id="CHEBI:29969"/>
        <dbReference type="ChEBI" id="CHEBI:57287"/>
        <dbReference type="ChEBI" id="CHEBI:57288"/>
        <dbReference type="ChEBI" id="CHEBI:61930"/>
        <dbReference type="EC" id="2.3.1.48"/>
    </reaction>
</comment>
<evidence type="ECO:0000256" key="7">
    <source>
        <dbReference type="ARBA" id="ARBA00023315"/>
    </source>
</evidence>
<dbReference type="SUPFAM" id="SSF55729">
    <property type="entry name" value="Acyl-CoA N-acyltransferases (Nat)"/>
    <property type="match status" value="1"/>
</dbReference>
<dbReference type="Pfam" id="PF10394">
    <property type="entry name" value="Hat1_N"/>
    <property type="match status" value="1"/>
</dbReference>
<dbReference type="AlphaFoldDB" id="A0A915BXX6"/>
<feature type="domain" description="Histone acetyltransferase type B catalytic subunit C-terminal" evidence="10">
    <location>
        <begin position="291"/>
        <end position="342"/>
    </location>
</feature>
<dbReference type="InterPro" id="IPR013523">
    <property type="entry name" value="Hist_AcTrfase_HAT1_C"/>
</dbReference>
<dbReference type="GO" id="GO:0042393">
    <property type="term" value="F:histone binding"/>
    <property type="evidence" value="ECO:0007669"/>
    <property type="project" value="InterPro"/>
</dbReference>
<evidence type="ECO:0000256" key="8">
    <source>
        <dbReference type="ARBA" id="ARBA00048017"/>
    </source>
</evidence>
<dbReference type="Pfam" id="PF21183">
    <property type="entry name" value="HAT1_C"/>
    <property type="match status" value="1"/>
</dbReference>